<organism evidence="3 4">
    <name type="scientific">Caenorhabditis japonica</name>
    <dbReference type="NCBI Taxonomy" id="281687"/>
    <lineage>
        <taxon>Eukaryota</taxon>
        <taxon>Metazoa</taxon>
        <taxon>Ecdysozoa</taxon>
        <taxon>Nematoda</taxon>
        <taxon>Chromadorea</taxon>
        <taxon>Rhabditida</taxon>
        <taxon>Rhabditina</taxon>
        <taxon>Rhabditomorpha</taxon>
        <taxon>Rhabditoidea</taxon>
        <taxon>Rhabditidae</taxon>
        <taxon>Peloderinae</taxon>
        <taxon>Caenorhabditis</taxon>
    </lineage>
</organism>
<name>A0A8R1ES51_CAEJA</name>
<proteinExistence type="predicted"/>
<evidence type="ECO:0000313" key="4">
    <source>
        <dbReference type="Proteomes" id="UP000005237"/>
    </source>
</evidence>
<dbReference type="PANTHER" id="PTHR12412">
    <property type="entry name" value="CAP BINDING PROTEIN"/>
    <property type="match status" value="1"/>
</dbReference>
<dbReference type="Gene3D" id="1.25.40.180">
    <property type="match status" value="1"/>
</dbReference>
<dbReference type="InterPro" id="IPR027159">
    <property type="entry name" value="CBP80"/>
</dbReference>
<dbReference type="InterPro" id="IPR015174">
    <property type="entry name" value="MIF4G-like_typ-2"/>
</dbReference>
<feature type="compositionally biased region" description="Acidic residues" evidence="1">
    <location>
        <begin position="152"/>
        <end position="164"/>
    </location>
</feature>
<accession>A0A8R1ES51</accession>
<dbReference type="GO" id="GO:0003729">
    <property type="term" value="F:mRNA binding"/>
    <property type="evidence" value="ECO:0007669"/>
    <property type="project" value="TreeGrafter"/>
</dbReference>
<feature type="compositionally biased region" description="Basic and acidic residues" evidence="1">
    <location>
        <begin position="165"/>
        <end position="183"/>
    </location>
</feature>
<dbReference type="GO" id="GO:0005634">
    <property type="term" value="C:nucleus"/>
    <property type="evidence" value="ECO:0007669"/>
    <property type="project" value="TreeGrafter"/>
</dbReference>
<feature type="domain" description="MIF4G-like type 2" evidence="2">
    <location>
        <begin position="5"/>
        <end position="202"/>
    </location>
</feature>
<dbReference type="SUPFAM" id="SSF48371">
    <property type="entry name" value="ARM repeat"/>
    <property type="match status" value="1"/>
</dbReference>
<keyword evidence="4" id="KW-1185">Reference proteome</keyword>
<sequence length="210" mass="24790">MFQERQPADAFVSELKIGDNEELPYSAHDFGVFVAVMLKMAAKTYSHNFSALSRYQITLKTVCDASDQYQEKLLDTLYNCWKTNQQMMMILIDKLLKMQVLDCSVVVAWLFDEKMWQEHDRQWLFEVLNQALEKLTRQIVIVEKDIKELAENIENEDKQEENEADEKMTDDESKPQKQQEDLEAHKQKLEAMVQFQKGLFIDFLLVSLFF</sequence>
<dbReference type="AlphaFoldDB" id="A0A8R1ES51"/>
<evidence type="ECO:0000256" key="1">
    <source>
        <dbReference type="SAM" id="MobiDB-lite"/>
    </source>
</evidence>
<dbReference type="GO" id="GO:0006406">
    <property type="term" value="P:mRNA export from nucleus"/>
    <property type="evidence" value="ECO:0007669"/>
    <property type="project" value="InterPro"/>
</dbReference>
<dbReference type="InterPro" id="IPR016024">
    <property type="entry name" value="ARM-type_fold"/>
</dbReference>
<protein>
    <submittedName>
        <fullName evidence="3">MIF4G_like_2 domain-containing protein</fullName>
    </submittedName>
</protein>
<dbReference type="GO" id="GO:0000339">
    <property type="term" value="F:RNA cap binding"/>
    <property type="evidence" value="ECO:0007669"/>
    <property type="project" value="InterPro"/>
</dbReference>
<dbReference type="GO" id="GO:0000184">
    <property type="term" value="P:nuclear-transcribed mRNA catabolic process, nonsense-mediated decay"/>
    <property type="evidence" value="ECO:0007669"/>
    <property type="project" value="TreeGrafter"/>
</dbReference>
<dbReference type="Proteomes" id="UP000005237">
    <property type="component" value="Unassembled WGS sequence"/>
</dbReference>
<evidence type="ECO:0000259" key="2">
    <source>
        <dbReference type="Pfam" id="PF09090"/>
    </source>
</evidence>
<reference evidence="4" key="1">
    <citation type="submission" date="2010-08" db="EMBL/GenBank/DDBJ databases">
        <authorList>
            <consortium name="Caenorhabditis japonica Sequencing Consortium"/>
            <person name="Wilson R.K."/>
        </authorList>
    </citation>
    <scope>NUCLEOTIDE SEQUENCE [LARGE SCALE GENOMIC DNA]</scope>
    <source>
        <strain evidence="4">DF5081</strain>
    </source>
</reference>
<dbReference type="Pfam" id="PF09090">
    <property type="entry name" value="MIF4G_like_2"/>
    <property type="match status" value="1"/>
</dbReference>
<dbReference type="GO" id="GO:0005846">
    <property type="term" value="C:nuclear cap binding complex"/>
    <property type="evidence" value="ECO:0007669"/>
    <property type="project" value="InterPro"/>
</dbReference>
<reference evidence="3" key="2">
    <citation type="submission" date="2022-06" db="UniProtKB">
        <authorList>
            <consortium name="EnsemblMetazoa"/>
        </authorList>
    </citation>
    <scope>IDENTIFICATION</scope>
    <source>
        <strain evidence="3">DF5081</strain>
    </source>
</reference>
<dbReference type="EnsemblMetazoa" id="CJA43024.1">
    <property type="protein sequence ID" value="CJA43024.1"/>
    <property type="gene ID" value="WBGene00218872"/>
</dbReference>
<feature type="region of interest" description="Disordered" evidence="1">
    <location>
        <begin position="152"/>
        <end position="183"/>
    </location>
</feature>
<dbReference type="PANTHER" id="PTHR12412:SF2">
    <property type="entry name" value="NUCLEAR CAP-BINDING PROTEIN SUBUNIT 1"/>
    <property type="match status" value="1"/>
</dbReference>
<evidence type="ECO:0000313" key="3">
    <source>
        <dbReference type="EnsemblMetazoa" id="CJA43024.1"/>
    </source>
</evidence>